<reference evidence="3" key="1">
    <citation type="submission" date="2022-08" db="EMBL/GenBank/DDBJ databases">
        <title>Draft genome sequencing of Roseisolibacter agri AW1220.</title>
        <authorList>
            <person name="Tobiishi Y."/>
            <person name="Tonouchi A."/>
        </authorList>
    </citation>
    <scope>NUCLEOTIDE SEQUENCE</scope>
    <source>
        <strain evidence="3">AW1220</strain>
    </source>
</reference>
<dbReference type="Proteomes" id="UP001161325">
    <property type="component" value="Unassembled WGS sequence"/>
</dbReference>
<dbReference type="Gene3D" id="1.20.120.1220">
    <property type="match status" value="1"/>
</dbReference>
<organism evidence="3 4">
    <name type="scientific">Roseisolibacter agri</name>
    <dbReference type="NCBI Taxonomy" id="2014610"/>
    <lineage>
        <taxon>Bacteria</taxon>
        <taxon>Pseudomonadati</taxon>
        <taxon>Gemmatimonadota</taxon>
        <taxon>Gemmatimonadia</taxon>
        <taxon>Gemmatimonadales</taxon>
        <taxon>Gemmatimonadaceae</taxon>
        <taxon>Roseisolibacter</taxon>
    </lineage>
</organism>
<dbReference type="AlphaFoldDB" id="A0AA37Q8J8"/>
<evidence type="ECO:0000259" key="2">
    <source>
        <dbReference type="Pfam" id="PF01478"/>
    </source>
</evidence>
<feature type="domain" description="Prepilin type IV endopeptidase peptidase" evidence="2">
    <location>
        <begin position="22"/>
        <end position="128"/>
    </location>
</feature>
<feature type="transmembrane region" description="Helical" evidence="1">
    <location>
        <begin position="73"/>
        <end position="95"/>
    </location>
</feature>
<dbReference type="GO" id="GO:0016020">
    <property type="term" value="C:membrane"/>
    <property type="evidence" value="ECO:0007669"/>
    <property type="project" value="InterPro"/>
</dbReference>
<name>A0AA37Q8J8_9BACT</name>
<accession>A0AA37Q8J8</accession>
<evidence type="ECO:0000313" key="4">
    <source>
        <dbReference type="Proteomes" id="UP001161325"/>
    </source>
</evidence>
<dbReference type="Pfam" id="PF01478">
    <property type="entry name" value="Peptidase_A24"/>
    <property type="match status" value="1"/>
</dbReference>
<dbReference type="GO" id="GO:0004190">
    <property type="term" value="F:aspartic-type endopeptidase activity"/>
    <property type="evidence" value="ECO:0007669"/>
    <property type="project" value="InterPro"/>
</dbReference>
<dbReference type="InterPro" id="IPR000045">
    <property type="entry name" value="Prepilin_IV_endopep_pep"/>
</dbReference>
<protein>
    <recommendedName>
        <fullName evidence="2">Prepilin type IV endopeptidase peptidase domain-containing protein</fullName>
    </recommendedName>
</protein>
<keyword evidence="1" id="KW-0472">Membrane</keyword>
<keyword evidence="1" id="KW-1133">Transmembrane helix</keyword>
<feature type="transmembrane region" description="Helical" evidence="1">
    <location>
        <begin position="12"/>
        <end position="32"/>
    </location>
</feature>
<feature type="transmembrane region" description="Helical" evidence="1">
    <location>
        <begin position="44"/>
        <end position="66"/>
    </location>
</feature>
<proteinExistence type="predicted"/>
<keyword evidence="1" id="KW-0812">Transmembrane</keyword>
<dbReference type="EMBL" id="BRXS01000005">
    <property type="protein sequence ID" value="GLC26677.1"/>
    <property type="molecule type" value="Genomic_DNA"/>
</dbReference>
<evidence type="ECO:0000313" key="3">
    <source>
        <dbReference type="EMBL" id="GLC26677.1"/>
    </source>
</evidence>
<evidence type="ECO:0000256" key="1">
    <source>
        <dbReference type="SAM" id="Phobius"/>
    </source>
</evidence>
<keyword evidence="4" id="KW-1185">Reference proteome</keyword>
<comment type="caution">
    <text evidence="3">The sequence shown here is derived from an EMBL/GenBank/DDBJ whole genome shotgun (WGS) entry which is preliminary data.</text>
</comment>
<sequence length="189" mass="19551">MFVRTLELGSAVGLWSVALRLAFVGLLMWAAISDLRARRIPNALTGTLLVLGLVGAGVSAASGAGVEALRTSGLALGLGCAIWMTLGFLGLVAFGDVKLFAAASAWLTPTAVVNASLWAGVVGGVLAVLWAMFARGAGFSLARLRRATRQSDILHQPLPAAGGRDARTPYGVSMVAVLLLEVARLWNVV</sequence>
<feature type="transmembrane region" description="Helical" evidence="1">
    <location>
        <begin position="115"/>
        <end position="136"/>
    </location>
</feature>
<gene>
    <name evidence="3" type="ORF">rosag_31900</name>
</gene>